<proteinExistence type="predicted"/>
<dbReference type="AlphaFoldDB" id="A0A9K3PCK4"/>
<name>A0A9K3PCK4_9STRA</name>
<organism evidence="1 2">
    <name type="scientific">Nitzschia inconspicua</name>
    <dbReference type="NCBI Taxonomy" id="303405"/>
    <lineage>
        <taxon>Eukaryota</taxon>
        <taxon>Sar</taxon>
        <taxon>Stramenopiles</taxon>
        <taxon>Ochrophyta</taxon>
        <taxon>Bacillariophyta</taxon>
        <taxon>Bacillariophyceae</taxon>
        <taxon>Bacillariophycidae</taxon>
        <taxon>Bacillariales</taxon>
        <taxon>Bacillariaceae</taxon>
        <taxon>Nitzschia</taxon>
    </lineage>
</organism>
<protein>
    <submittedName>
        <fullName evidence="1">Uncharacterized protein</fullName>
    </submittedName>
</protein>
<gene>
    <name evidence="1" type="ORF">IV203_023694</name>
</gene>
<reference evidence="1" key="2">
    <citation type="submission" date="2021-04" db="EMBL/GenBank/DDBJ databases">
        <authorList>
            <person name="Podell S."/>
        </authorList>
    </citation>
    <scope>NUCLEOTIDE SEQUENCE</scope>
    <source>
        <strain evidence="1">Hildebrandi</strain>
    </source>
</reference>
<dbReference type="EMBL" id="JAGRRH010000026">
    <property type="protein sequence ID" value="KAG7341741.1"/>
    <property type="molecule type" value="Genomic_DNA"/>
</dbReference>
<comment type="caution">
    <text evidence="1">The sequence shown here is derived from an EMBL/GenBank/DDBJ whole genome shotgun (WGS) entry which is preliminary data.</text>
</comment>
<reference evidence="1" key="1">
    <citation type="journal article" date="2021" name="Sci. Rep.">
        <title>Diploid genomic architecture of Nitzschia inconspicua, an elite biomass production diatom.</title>
        <authorList>
            <person name="Oliver A."/>
            <person name="Podell S."/>
            <person name="Pinowska A."/>
            <person name="Traller J.C."/>
            <person name="Smith S.R."/>
            <person name="McClure R."/>
            <person name="Beliaev A."/>
            <person name="Bohutskyi P."/>
            <person name="Hill E.A."/>
            <person name="Rabines A."/>
            <person name="Zheng H."/>
            <person name="Allen L.Z."/>
            <person name="Kuo A."/>
            <person name="Grigoriev I.V."/>
            <person name="Allen A.E."/>
            <person name="Hazlebeck D."/>
            <person name="Allen E.E."/>
        </authorList>
    </citation>
    <scope>NUCLEOTIDE SEQUENCE</scope>
    <source>
        <strain evidence="1">Hildebrandi</strain>
    </source>
</reference>
<keyword evidence="2" id="KW-1185">Reference proteome</keyword>
<sequence>MVSLCSLVSVRNRCVVNDVVEIVVDIAETATMNNDMLEVDIQSNHWSECLSCLNPVFGALTIRSSKAWLLQAGIGKGCKSNAAQ</sequence>
<evidence type="ECO:0000313" key="1">
    <source>
        <dbReference type="EMBL" id="KAG7341741.1"/>
    </source>
</evidence>
<accession>A0A9K3PCK4</accession>
<dbReference type="Proteomes" id="UP000693970">
    <property type="component" value="Unassembled WGS sequence"/>
</dbReference>
<evidence type="ECO:0000313" key="2">
    <source>
        <dbReference type="Proteomes" id="UP000693970"/>
    </source>
</evidence>